<dbReference type="InterPro" id="IPR001509">
    <property type="entry name" value="Epimerase_deHydtase"/>
</dbReference>
<protein>
    <submittedName>
        <fullName evidence="3">UDP-N-acetylglucosamine 4-epimerase</fullName>
    </submittedName>
</protein>
<dbReference type="AlphaFoldDB" id="A0A1M5DR47"/>
<evidence type="ECO:0000313" key="4">
    <source>
        <dbReference type="Proteomes" id="UP000184368"/>
    </source>
</evidence>
<dbReference type="SUPFAM" id="SSF51735">
    <property type="entry name" value="NAD(P)-binding Rossmann-fold domains"/>
    <property type="match status" value="1"/>
</dbReference>
<comment type="similarity">
    <text evidence="1">Belongs to the NAD(P)-dependent epimerase/dehydratase family.</text>
</comment>
<evidence type="ECO:0000256" key="1">
    <source>
        <dbReference type="ARBA" id="ARBA00007637"/>
    </source>
</evidence>
<reference evidence="3 4" key="1">
    <citation type="submission" date="2016-11" db="EMBL/GenBank/DDBJ databases">
        <authorList>
            <person name="Jaros S."/>
            <person name="Januszkiewicz K."/>
            <person name="Wedrychowicz H."/>
        </authorList>
    </citation>
    <scope>NUCLEOTIDE SEQUENCE [LARGE SCALE GENOMIC DNA]</scope>
    <source>
        <strain evidence="3 4">DSM 26897</strain>
    </source>
</reference>
<evidence type="ECO:0000313" key="3">
    <source>
        <dbReference type="EMBL" id="SHF69395.1"/>
    </source>
</evidence>
<dbReference type="Gene3D" id="3.40.50.720">
    <property type="entry name" value="NAD(P)-binding Rossmann-like Domain"/>
    <property type="match status" value="1"/>
</dbReference>
<dbReference type="Pfam" id="PF01370">
    <property type="entry name" value="Epimerase"/>
    <property type="match status" value="1"/>
</dbReference>
<dbReference type="EMBL" id="FQUO01000011">
    <property type="protein sequence ID" value="SHF69395.1"/>
    <property type="molecule type" value="Genomic_DNA"/>
</dbReference>
<evidence type="ECO:0000259" key="2">
    <source>
        <dbReference type="Pfam" id="PF01370"/>
    </source>
</evidence>
<gene>
    <name evidence="3" type="ORF">SAMN05444008_11148</name>
</gene>
<dbReference type="PANTHER" id="PTHR43000">
    <property type="entry name" value="DTDP-D-GLUCOSE 4,6-DEHYDRATASE-RELATED"/>
    <property type="match status" value="1"/>
</dbReference>
<proteinExistence type="inferred from homology"/>
<feature type="domain" description="NAD-dependent epimerase/dehydratase" evidence="2">
    <location>
        <begin position="3"/>
        <end position="245"/>
    </location>
</feature>
<dbReference type="PRINTS" id="PR01713">
    <property type="entry name" value="NUCEPIMERASE"/>
</dbReference>
<dbReference type="RefSeq" id="WP_073044546.1">
    <property type="nucleotide sequence ID" value="NZ_FQUO01000011.1"/>
</dbReference>
<organism evidence="3 4">
    <name type="scientific">Cnuella takakiae</name>
    <dbReference type="NCBI Taxonomy" id="1302690"/>
    <lineage>
        <taxon>Bacteria</taxon>
        <taxon>Pseudomonadati</taxon>
        <taxon>Bacteroidota</taxon>
        <taxon>Chitinophagia</taxon>
        <taxon>Chitinophagales</taxon>
        <taxon>Chitinophagaceae</taxon>
        <taxon>Cnuella</taxon>
    </lineage>
</organism>
<dbReference type="STRING" id="1302690.BUE76_19950"/>
<dbReference type="CDD" id="cd05256">
    <property type="entry name" value="UDP_AE_SDR_e"/>
    <property type="match status" value="1"/>
</dbReference>
<accession>A0A1M5DR47</accession>
<keyword evidence="4" id="KW-1185">Reference proteome</keyword>
<dbReference type="InterPro" id="IPR036291">
    <property type="entry name" value="NAD(P)-bd_dom_sf"/>
</dbReference>
<dbReference type="OrthoDB" id="9810015at2"/>
<dbReference type="Gene3D" id="3.90.25.10">
    <property type="entry name" value="UDP-galactose 4-epimerase, domain 1"/>
    <property type="match status" value="1"/>
</dbReference>
<name>A0A1M5DR47_9BACT</name>
<sequence>MKILLTGGAGFIGSHLAHALIERPDVALVQVLDNLSTGSRDNIADLEGDPRFRFVEGDIRDWDTCRSACTGMDLVCHQAGLGSVPRSIKDPLTSNEVNIGGTLQIFEAARQAGIRRVVYASSSSVFGDHPALPKVEEQTGSPLTPYAVTKLVAELYAGVFALNYGMEFIGLRYFNVFGPRQNPDGPYAAVVPRFVDAVLSNEPPLINGDGLYSRDFTFVGNAVEANLLALTTTNPEALNQVYNIGVGQRACLNDLLETIKELAGSDLVPQYGPVRPGDVAHSLADIGKAGRLLGYRPTVNLREGLKITLEWYRRHHRFGYA</sequence>
<dbReference type="Proteomes" id="UP000184368">
    <property type="component" value="Unassembled WGS sequence"/>
</dbReference>